<sequence length="418" mass="48787">MSQTSASEPPILATQVGVLEHLEETETIQPHKPKSHEALVKRLPGNVLSTSTVSETSDHSSSLLWTPAQPVIKPIKDKDKQPSSHRTHRKSHKSKRRLYKDEKTTESEETSAFLTKQEQENSRVQSENLCSFERDYQHHRRSKTHGSSAGRHSSRRSNKKHQELYNDYTRYQYHRRSHRDKHRKHKSRSQQKNDTETSTTSGLPKIIQRLKDFFFGKKTDEEHGRKSPKEHSRKDFHGHSISRKHKHEISGKLFRSASDSDLEVVKHHHRRSLHKKRIKDDYLKNSKHWKSRHQDNRLPSICESSDRSGKLGSGSDAGKLVLARSGKTMYNDITGRKNGDLRRANGHCKREEKDTSEGSHSLDSSHSKRRHRRRSKEYQSLKKKWAKQHQSFENDLEKMEKLVELIGMKKTQGWLEQK</sequence>
<dbReference type="OrthoDB" id="10466979at2759"/>
<comment type="caution">
    <text evidence="2">The sequence shown here is derived from an EMBL/GenBank/DDBJ whole genome shotgun (WGS) entry which is preliminary data.</text>
</comment>
<feature type="compositionally biased region" description="Polar residues" evidence="1">
    <location>
        <begin position="112"/>
        <end position="129"/>
    </location>
</feature>
<evidence type="ECO:0000313" key="3">
    <source>
        <dbReference type="Proteomes" id="UP001152795"/>
    </source>
</evidence>
<keyword evidence="3" id="KW-1185">Reference proteome</keyword>
<accession>A0A7D9IKF0</accession>
<feature type="compositionally biased region" description="Basic residues" evidence="1">
    <location>
        <begin position="83"/>
        <end position="98"/>
    </location>
</feature>
<proteinExistence type="predicted"/>
<feature type="compositionally biased region" description="Basic residues" evidence="1">
    <location>
        <begin position="367"/>
        <end position="387"/>
    </location>
</feature>
<feature type="compositionally biased region" description="Basic and acidic residues" evidence="1">
    <location>
        <begin position="334"/>
        <end position="357"/>
    </location>
</feature>
<evidence type="ECO:0000256" key="1">
    <source>
        <dbReference type="SAM" id="MobiDB-lite"/>
    </source>
</evidence>
<protein>
    <submittedName>
        <fullName evidence="2">Uncharacterized protein</fullName>
    </submittedName>
</protein>
<feature type="compositionally biased region" description="Basic residues" evidence="1">
    <location>
        <begin position="172"/>
        <end position="189"/>
    </location>
</feature>
<organism evidence="2 3">
    <name type="scientific">Paramuricea clavata</name>
    <name type="common">Red gorgonian</name>
    <name type="synonym">Violescent sea-whip</name>
    <dbReference type="NCBI Taxonomy" id="317549"/>
    <lineage>
        <taxon>Eukaryota</taxon>
        <taxon>Metazoa</taxon>
        <taxon>Cnidaria</taxon>
        <taxon>Anthozoa</taxon>
        <taxon>Octocorallia</taxon>
        <taxon>Malacalcyonacea</taxon>
        <taxon>Plexauridae</taxon>
        <taxon>Paramuricea</taxon>
    </lineage>
</organism>
<name>A0A7D9IKF0_PARCT</name>
<feature type="region of interest" description="Disordered" evidence="1">
    <location>
        <begin position="26"/>
        <end position="203"/>
    </location>
</feature>
<reference evidence="2" key="1">
    <citation type="submission" date="2020-04" db="EMBL/GenBank/DDBJ databases">
        <authorList>
            <person name="Alioto T."/>
            <person name="Alioto T."/>
            <person name="Gomez Garrido J."/>
        </authorList>
    </citation>
    <scope>NUCLEOTIDE SEQUENCE</scope>
    <source>
        <strain evidence="2">A484AB</strain>
    </source>
</reference>
<dbReference type="EMBL" id="CACRXK020006296">
    <property type="protein sequence ID" value="CAB4009005.1"/>
    <property type="molecule type" value="Genomic_DNA"/>
</dbReference>
<gene>
    <name evidence="2" type="ORF">PACLA_8A089809</name>
</gene>
<feature type="compositionally biased region" description="Basic and acidic residues" evidence="1">
    <location>
        <begin position="217"/>
        <end position="238"/>
    </location>
</feature>
<dbReference type="Proteomes" id="UP001152795">
    <property type="component" value="Unassembled WGS sequence"/>
</dbReference>
<feature type="compositionally biased region" description="Polar residues" evidence="1">
    <location>
        <begin position="190"/>
        <end position="202"/>
    </location>
</feature>
<dbReference type="AlphaFoldDB" id="A0A7D9IKF0"/>
<evidence type="ECO:0000313" key="2">
    <source>
        <dbReference type="EMBL" id="CAB4009005.1"/>
    </source>
</evidence>
<feature type="region of interest" description="Disordered" evidence="1">
    <location>
        <begin position="217"/>
        <end position="251"/>
    </location>
</feature>
<feature type="non-terminal residue" evidence="2">
    <location>
        <position position="1"/>
    </location>
</feature>
<feature type="region of interest" description="Disordered" evidence="1">
    <location>
        <begin position="284"/>
        <end position="317"/>
    </location>
</feature>
<feature type="region of interest" description="Disordered" evidence="1">
    <location>
        <begin position="330"/>
        <end position="393"/>
    </location>
</feature>
<feature type="compositionally biased region" description="Low complexity" evidence="1">
    <location>
        <begin position="49"/>
        <end position="62"/>
    </location>
</feature>